<comment type="caution">
    <text evidence="2">The sequence shown here is derived from an EMBL/GenBank/DDBJ whole genome shotgun (WGS) entry which is preliminary data.</text>
</comment>
<name>A0A9N8VNX6_9GLOM</name>
<dbReference type="AlphaFoldDB" id="A0A9N8VNX6"/>
<reference evidence="2" key="1">
    <citation type="submission" date="2021-06" db="EMBL/GenBank/DDBJ databases">
        <authorList>
            <person name="Kallberg Y."/>
            <person name="Tangrot J."/>
            <person name="Rosling A."/>
        </authorList>
    </citation>
    <scope>NUCLEOTIDE SEQUENCE</scope>
    <source>
        <strain evidence="2">AZ414A</strain>
    </source>
</reference>
<feature type="compositionally biased region" description="Basic and acidic residues" evidence="1">
    <location>
        <begin position="35"/>
        <end position="48"/>
    </location>
</feature>
<accession>A0A9N8VNX6</accession>
<gene>
    <name evidence="2" type="ORF">DEBURN_LOCUS2590</name>
</gene>
<dbReference type="Proteomes" id="UP000789706">
    <property type="component" value="Unassembled WGS sequence"/>
</dbReference>
<feature type="region of interest" description="Disordered" evidence="1">
    <location>
        <begin position="1"/>
        <end position="48"/>
    </location>
</feature>
<evidence type="ECO:0000256" key="1">
    <source>
        <dbReference type="SAM" id="MobiDB-lite"/>
    </source>
</evidence>
<dbReference type="EMBL" id="CAJVPK010000145">
    <property type="protein sequence ID" value="CAG8459287.1"/>
    <property type="molecule type" value="Genomic_DNA"/>
</dbReference>
<protein>
    <submittedName>
        <fullName evidence="2">2516_t:CDS:1</fullName>
    </submittedName>
</protein>
<evidence type="ECO:0000313" key="2">
    <source>
        <dbReference type="EMBL" id="CAG8459287.1"/>
    </source>
</evidence>
<feature type="compositionally biased region" description="Low complexity" evidence="1">
    <location>
        <begin position="18"/>
        <end position="33"/>
    </location>
</feature>
<sequence length="48" mass="5125">MTSKSASPDFETRSAIETTPTTPTNSSDSSDSTAEAEKAKTKIFLEVK</sequence>
<organism evidence="2 3">
    <name type="scientific">Diversispora eburnea</name>
    <dbReference type="NCBI Taxonomy" id="1213867"/>
    <lineage>
        <taxon>Eukaryota</taxon>
        <taxon>Fungi</taxon>
        <taxon>Fungi incertae sedis</taxon>
        <taxon>Mucoromycota</taxon>
        <taxon>Glomeromycotina</taxon>
        <taxon>Glomeromycetes</taxon>
        <taxon>Diversisporales</taxon>
        <taxon>Diversisporaceae</taxon>
        <taxon>Diversispora</taxon>
    </lineage>
</organism>
<keyword evidence="3" id="KW-1185">Reference proteome</keyword>
<evidence type="ECO:0000313" key="3">
    <source>
        <dbReference type="Proteomes" id="UP000789706"/>
    </source>
</evidence>
<proteinExistence type="predicted"/>